<keyword evidence="4 6" id="KW-0238">DNA-binding</keyword>
<evidence type="ECO:0000256" key="5">
    <source>
        <dbReference type="ARBA" id="ARBA00023163"/>
    </source>
</evidence>
<dbReference type="OrthoDB" id="9784984at2"/>
<dbReference type="InterPro" id="IPR000838">
    <property type="entry name" value="RNA_pol_sigma70_ECF_CS"/>
</dbReference>
<dbReference type="PANTHER" id="PTHR43133:SF8">
    <property type="entry name" value="RNA POLYMERASE SIGMA FACTOR HI_1459-RELATED"/>
    <property type="match status" value="1"/>
</dbReference>
<dbReference type="GO" id="GO:0016987">
    <property type="term" value="F:sigma factor activity"/>
    <property type="evidence" value="ECO:0007669"/>
    <property type="project" value="UniProtKB-KW"/>
</dbReference>
<dbReference type="CDD" id="cd06171">
    <property type="entry name" value="Sigma70_r4"/>
    <property type="match status" value="1"/>
</dbReference>
<evidence type="ECO:0000256" key="3">
    <source>
        <dbReference type="ARBA" id="ARBA00023082"/>
    </source>
</evidence>
<evidence type="ECO:0000256" key="2">
    <source>
        <dbReference type="ARBA" id="ARBA00023015"/>
    </source>
</evidence>
<dbReference type="Pfam" id="PF08281">
    <property type="entry name" value="Sigma70_r4_2"/>
    <property type="match status" value="1"/>
</dbReference>
<evidence type="ECO:0000256" key="6">
    <source>
        <dbReference type="RuleBase" id="RU000716"/>
    </source>
</evidence>
<name>A0A2T0AL77_9FIRM</name>
<keyword evidence="2 6" id="KW-0805">Transcription regulation</keyword>
<feature type="domain" description="RNA polymerase sigma-70 region 2" evidence="7">
    <location>
        <begin position="21"/>
        <end position="88"/>
    </location>
</feature>
<evidence type="ECO:0000259" key="8">
    <source>
        <dbReference type="Pfam" id="PF08281"/>
    </source>
</evidence>
<dbReference type="GO" id="GO:0006352">
    <property type="term" value="P:DNA-templated transcription initiation"/>
    <property type="evidence" value="ECO:0007669"/>
    <property type="project" value="InterPro"/>
</dbReference>
<dbReference type="InterPro" id="IPR036388">
    <property type="entry name" value="WH-like_DNA-bd_sf"/>
</dbReference>
<evidence type="ECO:0000313" key="10">
    <source>
        <dbReference type="Proteomes" id="UP000238415"/>
    </source>
</evidence>
<dbReference type="PANTHER" id="PTHR43133">
    <property type="entry name" value="RNA POLYMERASE ECF-TYPE SIGMA FACTO"/>
    <property type="match status" value="1"/>
</dbReference>
<dbReference type="PROSITE" id="PS01063">
    <property type="entry name" value="SIGMA70_ECF"/>
    <property type="match status" value="1"/>
</dbReference>
<dbReference type="InterPro" id="IPR013249">
    <property type="entry name" value="RNA_pol_sigma70_r4_t2"/>
</dbReference>
<dbReference type="Gene3D" id="1.10.1740.10">
    <property type="match status" value="1"/>
</dbReference>
<comment type="caution">
    <text evidence="9">The sequence shown here is derived from an EMBL/GenBank/DDBJ whole genome shotgun (WGS) entry which is preliminary data.</text>
</comment>
<dbReference type="InterPro" id="IPR039425">
    <property type="entry name" value="RNA_pol_sigma-70-like"/>
</dbReference>
<dbReference type="Pfam" id="PF04542">
    <property type="entry name" value="Sigma70_r2"/>
    <property type="match status" value="1"/>
</dbReference>
<dbReference type="NCBIfam" id="TIGR02937">
    <property type="entry name" value="sigma70-ECF"/>
    <property type="match status" value="1"/>
</dbReference>
<feature type="domain" description="RNA polymerase sigma factor 70 region 4 type 2" evidence="8">
    <location>
        <begin position="127"/>
        <end position="179"/>
    </location>
</feature>
<protein>
    <recommendedName>
        <fullName evidence="6">RNA polymerase sigma factor</fullName>
    </recommendedName>
</protein>
<accession>A0A2T0AL77</accession>
<evidence type="ECO:0000256" key="4">
    <source>
        <dbReference type="ARBA" id="ARBA00023125"/>
    </source>
</evidence>
<evidence type="ECO:0000313" key="9">
    <source>
        <dbReference type="EMBL" id="PRR69233.1"/>
    </source>
</evidence>
<dbReference type="InterPro" id="IPR013324">
    <property type="entry name" value="RNA_pol_sigma_r3/r4-like"/>
</dbReference>
<dbReference type="GO" id="GO:0003677">
    <property type="term" value="F:DNA binding"/>
    <property type="evidence" value="ECO:0007669"/>
    <property type="project" value="UniProtKB-KW"/>
</dbReference>
<dbReference type="SUPFAM" id="SSF88946">
    <property type="entry name" value="Sigma2 domain of RNA polymerase sigma factors"/>
    <property type="match status" value="1"/>
</dbReference>
<sequence>MNLGSKKAPGKKNGAVSFEELVLTYQDRVYNLSYQLTGNHTDAQDLAQEVFVRAYMGLDKFRYEADPGTWLHRITVNLFLNLRRKTARHPAVSLDAPLDTGEGEVTREVAATGGDPQEAVEELELKDYVRRALRQLPAEYQAVLVLRELQGYSYEEIATILGCPPGTVKSRLNRARQAMKEKVMQMAEEKPPEHRRP</sequence>
<evidence type="ECO:0000256" key="1">
    <source>
        <dbReference type="ARBA" id="ARBA00010641"/>
    </source>
</evidence>
<dbReference type="EMBL" id="PVXM01000056">
    <property type="protein sequence ID" value="PRR69233.1"/>
    <property type="molecule type" value="Genomic_DNA"/>
</dbReference>
<dbReference type="GO" id="GO:0006950">
    <property type="term" value="P:response to stress"/>
    <property type="evidence" value="ECO:0007669"/>
    <property type="project" value="UniProtKB-ARBA"/>
</dbReference>
<reference evidence="9 10" key="1">
    <citation type="submission" date="2018-03" db="EMBL/GenBank/DDBJ databases">
        <title>Genome sequence of Moorella humiferrea DSM 23265.</title>
        <authorList>
            <person name="Poehlein A."/>
            <person name="Daniel R."/>
        </authorList>
    </citation>
    <scope>NUCLEOTIDE SEQUENCE [LARGE SCALE GENOMIC DNA]</scope>
    <source>
        <strain evidence="9 10">DSM 23265</strain>
    </source>
</reference>
<gene>
    <name evidence="9" type="primary">sigW_2</name>
    <name evidence="9" type="ORF">MOHU_23300</name>
</gene>
<dbReference type="SUPFAM" id="SSF88659">
    <property type="entry name" value="Sigma3 and sigma4 domains of RNA polymerase sigma factors"/>
    <property type="match status" value="1"/>
</dbReference>
<comment type="similarity">
    <text evidence="1 6">Belongs to the sigma-70 factor family. ECF subfamily.</text>
</comment>
<keyword evidence="5 6" id="KW-0804">Transcription</keyword>
<proteinExistence type="inferred from homology"/>
<dbReference type="InterPro" id="IPR007627">
    <property type="entry name" value="RNA_pol_sigma70_r2"/>
</dbReference>
<dbReference type="Gene3D" id="1.10.10.10">
    <property type="entry name" value="Winged helix-like DNA-binding domain superfamily/Winged helix DNA-binding domain"/>
    <property type="match status" value="1"/>
</dbReference>
<keyword evidence="10" id="KW-1185">Reference proteome</keyword>
<organism evidence="9 10">
    <name type="scientific">Neomoorella humiferrea</name>
    <dbReference type="NCBI Taxonomy" id="676965"/>
    <lineage>
        <taxon>Bacteria</taxon>
        <taxon>Bacillati</taxon>
        <taxon>Bacillota</taxon>
        <taxon>Clostridia</taxon>
        <taxon>Neomoorellales</taxon>
        <taxon>Neomoorellaceae</taxon>
        <taxon>Neomoorella</taxon>
    </lineage>
</organism>
<dbReference type="InterPro" id="IPR014284">
    <property type="entry name" value="RNA_pol_sigma-70_dom"/>
</dbReference>
<dbReference type="Proteomes" id="UP000238415">
    <property type="component" value="Unassembled WGS sequence"/>
</dbReference>
<evidence type="ECO:0000259" key="7">
    <source>
        <dbReference type="Pfam" id="PF04542"/>
    </source>
</evidence>
<keyword evidence="3 6" id="KW-0731">Sigma factor</keyword>
<dbReference type="InterPro" id="IPR013325">
    <property type="entry name" value="RNA_pol_sigma_r2"/>
</dbReference>
<dbReference type="AlphaFoldDB" id="A0A2T0AL77"/>